<dbReference type="InterPro" id="IPR016156">
    <property type="entry name" value="FAD/NAD-linked_Rdtase_dimer_sf"/>
</dbReference>
<keyword evidence="3" id="KW-0274">FAD</keyword>
<dbReference type="PRINTS" id="PR00368">
    <property type="entry name" value="FADPNR"/>
</dbReference>
<protein>
    <submittedName>
        <fullName evidence="7">FAD-dependent oxidoreductase</fullName>
    </submittedName>
</protein>
<keyword evidence="8" id="KW-1185">Reference proteome</keyword>
<reference evidence="7 8" key="2">
    <citation type="journal article" date="2022" name="Arch. Microbiol.">
        <title>Rhodococcus pseudokoreensis sp. nov. isolated from the rhizosphere of young M26 apple rootstocks.</title>
        <authorList>
            <person name="Kampfer P."/>
            <person name="Glaeser S.P."/>
            <person name="Blom J."/>
            <person name="Wolf J."/>
            <person name="Benning S."/>
            <person name="Schloter M."/>
            <person name="Neumann-Schaal M."/>
        </authorList>
    </citation>
    <scope>NUCLEOTIDE SEQUENCE [LARGE SCALE GENOMIC DNA]</scope>
    <source>
        <strain evidence="7 8">R79</strain>
    </source>
</reference>
<dbReference type="InterPro" id="IPR050446">
    <property type="entry name" value="FAD-oxidoreductase/Apoptosis"/>
</dbReference>
<reference evidence="7 8" key="1">
    <citation type="journal article" date="2021" name="Microbiol. Resour. Announc.">
        <title>Complete Genome Sequences of Two Rhodococcus sp. Strains with Large and Linear Chromosomes, Isolated from Apple Rhizosphere.</title>
        <authorList>
            <person name="Benning S."/>
            <person name="Brugnone N."/>
            <person name="Siani R."/>
            <person name="Kublik S."/>
            <person name="Schloter M."/>
            <person name="Rad V."/>
        </authorList>
    </citation>
    <scope>NUCLEOTIDE SEQUENCE [LARGE SCALE GENOMIC DNA]</scope>
    <source>
        <strain evidence="7 8">R79</strain>
    </source>
</reference>
<evidence type="ECO:0000259" key="6">
    <source>
        <dbReference type="Pfam" id="PF14759"/>
    </source>
</evidence>
<dbReference type="Gene3D" id="3.30.390.30">
    <property type="match status" value="1"/>
</dbReference>
<feature type="domain" description="FAD/NAD(P)-binding" evidence="5">
    <location>
        <begin position="5"/>
        <end position="301"/>
    </location>
</feature>
<evidence type="ECO:0000313" key="7">
    <source>
        <dbReference type="EMBL" id="QSE92596.1"/>
    </source>
</evidence>
<dbReference type="Pfam" id="PF07992">
    <property type="entry name" value="Pyr_redox_2"/>
    <property type="match status" value="1"/>
</dbReference>
<keyword evidence="2" id="KW-0285">Flavoprotein</keyword>
<organism evidence="7 8">
    <name type="scientific">Rhodococcus pseudokoreensis</name>
    <dbReference type="NCBI Taxonomy" id="2811421"/>
    <lineage>
        <taxon>Bacteria</taxon>
        <taxon>Bacillati</taxon>
        <taxon>Actinomycetota</taxon>
        <taxon>Actinomycetes</taxon>
        <taxon>Mycobacteriales</taxon>
        <taxon>Nocardiaceae</taxon>
        <taxon>Rhodococcus</taxon>
    </lineage>
</organism>
<evidence type="ECO:0000256" key="1">
    <source>
        <dbReference type="ARBA" id="ARBA00001974"/>
    </source>
</evidence>
<keyword evidence="4" id="KW-0560">Oxidoreductase</keyword>
<proteinExistence type="predicted"/>
<dbReference type="InterPro" id="IPR036188">
    <property type="entry name" value="FAD/NAD-bd_sf"/>
</dbReference>
<evidence type="ECO:0000256" key="4">
    <source>
        <dbReference type="ARBA" id="ARBA00023002"/>
    </source>
</evidence>
<dbReference type="Pfam" id="PF14759">
    <property type="entry name" value="Reductase_C"/>
    <property type="match status" value="1"/>
</dbReference>
<feature type="domain" description="Reductase C-terminal" evidence="6">
    <location>
        <begin position="320"/>
        <end position="402"/>
    </location>
</feature>
<dbReference type="EMBL" id="CP070619">
    <property type="protein sequence ID" value="QSE92596.1"/>
    <property type="molecule type" value="Genomic_DNA"/>
</dbReference>
<evidence type="ECO:0000256" key="3">
    <source>
        <dbReference type="ARBA" id="ARBA00022827"/>
    </source>
</evidence>
<dbReference type="InterPro" id="IPR028202">
    <property type="entry name" value="Reductase_C"/>
</dbReference>
<name>A0A974W7K5_9NOCA</name>
<dbReference type="SUPFAM" id="SSF51905">
    <property type="entry name" value="FAD/NAD(P)-binding domain"/>
    <property type="match status" value="1"/>
</dbReference>
<dbReference type="PANTHER" id="PTHR43557:SF2">
    <property type="entry name" value="RIESKE DOMAIN-CONTAINING PROTEIN-RELATED"/>
    <property type="match status" value="1"/>
</dbReference>
<evidence type="ECO:0000313" key="8">
    <source>
        <dbReference type="Proteomes" id="UP000662986"/>
    </source>
</evidence>
<accession>A0A974W7K5</accession>
<dbReference type="InterPro" id="IPR023753">
    <property type="entry name" value="FAD/NAD-binding_dom"/>
</dbReference>
<dbReference type="Gene3D" id="3.50.50.60">
    <property type="entry name" value="FAD/NAD(P)-binding domain"/>
    <property type="match status" value="2"/>
</dbReference>
<gene>
    <name evidence="7" type="ORF">JWS13_30295</name>
</gene>
<dbReference type="PANTHER" id="PTHR43557">
    <property type="entry name" value="APOPTOSIS-INDUCING FACTOR 1"/>
    <property type="match status" value="1"/>
</dbReference>
<comment type="cofactor">
    <cofactor evidence="1">
        <name>FAD</name>
        <dbReference type="ChEBI" id="CHEBI:57692"/>
    </cofactor>
</comment>
<evidence type="ECO:0000259" key="5">
    <source>
        <dbReference type="Pfam" id="PF07992"/>
    </source>
</evidence>
<dbReference type="PRINTS" id="PR00411">
    <property type="entry name" value="PNDRDTASEI"/>
</dbReference>
<dbReference type="Proteomes" id="UP000662986">
    <property type="component" value="Chromosome"/>
</dbReference>
<dbReference type="SUPFAM" id="SSF55424">
    <property type="entry name" value="FAD/NAD-linked reductases, dimerisation (C-terminal) domain"/>
    <property type="match status" value="1"/>
</dbReference>
<evidence type="ECO:0000256" key="2">
    <source>
        <dbReference type="ARBA" id="ARBA00022630"/>
    </source>
</evidence>
<sequence>MSTPIVVVGAGHAGVHTASRLVELGYRGELILIDEEDGLPYERPPLSKDVLAGAESHEPPALRKQDYYEDKGIRRIAGSAVTAVDRSAREICLADGSTIPYHRLILATGSRARTLDVPGAALPGVQVLKTRADGRNLKAMLRPGVRFVIVGAGYIGMEVAAAAVKSGCSATVLEYQDRSMSRVTSEDVSRYFEDLHVAEGVQFAFGSSLERIEGSDRVEGVVTSDGETIPADVVVVGIGVLPNQELAEAAGLDCSDGIVVDEHARTSDPEIYAVGDVTRFTCPREGVSMRLECVQNAMAQADSAARHILGLDAAVAEVPWFWTVQHGVRLQTAGVRSSEDHVVRRGDPADGKFAVLYLRDGRLAALDTINALGDFAAGKKLIAAGARLDPVLAADRAVKLATTRTDDLAISR</sequence>
<dbReference type="RefSeq" id="WP_206009060.1">
    <property type="nucleotide sequence ID" value="NZ_CP070619.1"/>
</dbReference>